<evidence type="ECO:0000256" key="10">
    <source>
        <dbReference type="SAM" id="Coils"/>
    </source>
</evidence>
<keyword evidence="14" id="KW-1185">Reference proteome</keyword>
<sequence>MAYRDLTPTFRTLRLKWFPNGPVLDDSDFGTSYGQSDATSANDNLLKAPFVLDGEKARQVLAQIGRQMEQLKKEYTGSLLIHEFDTNDSEEKTQVISDTITSLLTQASKLISKIFPKEYSALMSDTTLQLPSGETYSTLQIRKNLQTELNGELLSLSQTFRSTQREFMQKLQGRDQQAAKQSNQENIFDSFDEPEAYSIGFTREQEEQVQKNRTNVQERVSQIQAISRSIHQVQQMFQEMHILVVEQGTLIDRIDQNLMNTQAHVQEAMEQLTQAEKHQKSARFKTCILLLTVAVVVIVIVVIIIKMFT</sequence>
<keyword evidence="9 11" id="KW-0472">Membrane</keyword>
<dbReference type="InterPro" id="IPR045242">
    <property type="entry name" value="Syntaxin"/>
</dbReference>
<keyword evidence="5" id="KW-0653">Protein transport</keyword>
<reference evidence="13 14" key="1">
    <citation type="journal article" date="2022" name="bioRxiv">
        <title>Genomics of Preaxostyla Flagellates Illuminates Evolutionary Transitions and the Path Towards Mitochondrial Loss.</title>
        <authorList>
            <person name="Novak L.V.F."/>
            <person name="Treitli S.C."/>
            <person name="Pyrih J."/>
            <person name="Halakuc P."/>
            <person name="Pipaliya S.V."/>
            <person name="Vacek V."/>
            <person name="Brzon O."/>
            <person name="Soukal P."/>
            <person name="Eme L."/>
            <person name="Dacks J.B."/>
            <person name="Karnkowska A."/>
            <person name="Elias M."/>
            <person name="Hampl V."/>
        </authorList>
    </citation>
    <scope>NUCLEOTIDE SEQUENCE [LARGE SCALE GENOMIC DNA]</scope>
    <source>
        <strain evidence="13">NAU3</strain>
        <tissue evidence="13">Gut</tissue>
    </source>
</reference>
<evidence type="ECO:0000256" key="4">
    <source>
        <dbReference type="ARBA" id="ARBA00022692"/>
    </source>
</evidence>
<evidence type="ECO:0000313" key="13">
    <source>
        <dbReference type="EMBL" id="KAK2953778.1"/>
    </source>
</evidence>
<accession>A0ABQ9XQX6</accession>
<evidence type="ECO:0000256" key="8">
    <source>
        <dbReference type="ARBA" id="ARBA00023054"/>
    </source>
</evidence>
<evidence type="ECO:0000256" key="2">
    <source>
        <dbReference type="ARBA" id="ARBA00009063"/>
    </source>
</evidence>
<evidence type="ECO:0000256" key="6">
    <source>
        <dbReference type="ARBA" id="ARBA00022989"/>
    </source>
</evidence>
<dbReference type="EMBL" id="JARBJD010000087">
    <property type="protein sequence ID" value="KAK2953778.1"/>
    <property type="molecule type" value="Genomic_DNA"/>
</dbReference>
<dbReference type="Gene3D" id="1.20.5.110">
    <property type="match status" value="1"/>
</dbReference>
<name>A0ABQ9XQX6_9EUKA</name>
<organism evidence="13 14">
    <name type="scientific">Blattamonas nauphoetae</name>
    <dbReference type="NCBI Taxonomy" id="2049346"/>
    <lineage>
        <taxon>Eukaryota</taxon>
        <taxon>Metamonada</taxon>
        <taxon>Preaxostyla</taxon>
        <taxon>Oxymonadida</taxon>
        <taxon>Blattamonas</taxon>
    </lineage>
</organism>
<evidence type="ECO:0000256" key="11">
    <source>
        <dbReference type="SAM" id="Phobius"/>
    </source>
</evidence>
<dbReference type="SUPFAM" id="SSF47661">
    <property type="entry name" value="t-snare proteins"/>
    <property type="match status" value="1"/>
</dbReference>
<dbReference type="SMART" id="SM00397">
    <property type="entry name" value="t_SNARE"/>
    <property type="match status" value="1"/>
</dbReference>
<dbReference type="CDD" id="cd15845">
    <property type="entry name" value="SNARE_syntaxin16"/>
    <property type="match status" value="1"/>
</dbReference>
<dbReference type="PROSITE" id="PS50192">
    <property type="entry name" value="T_SNARE"/>
    <property type="match status" value="1"/>
</dbReference>
<keyword evidence="6 11" id="KW-1133">Transmembrane helix</keyword>
<evidence type="ECO:0000256" key="1">
    <source>
        <dbReference type="ARBA" id="ARBA00004409"/>
    </source>
</evidence>
<feature type="domain" description="T-SNARE coiled-coil homology" evidence="12">
    <location>
        <begin position="213"/>
        <end position="275"/>
    </location>
</feature>
<keyword evidence="8 10" id="KW-0175">Coiled coil</keyword>
<keyword evidence="7" id="KW-0333">Golgi apparatus</keyword>
<dbReference type="PANTHER" id="PTHR19957">
    <property type="entry name" value="SYNTAXIN"/>
    <property type="match status" value="1"/>
</dbReference>
<evidence type="ECO:0000256" key="5">
    <source>
        <dbReference type="ARBA" id="ARBA00022927"/>
    </source>
</evidence>
<evidence type="ECO:0000256" key="9">
    <source>
        <dbReference type="ARBA" id="ARBA00023136"/>
    </source>
</evidence>
<comment type="similarity">
    <text evidence="2">Belongs to the syntaxin family.</text>
</comment>
<comment type="subcellular location">
    <subcellularLocation>
        <location evidence="1">Golgi apparatus membrane</location>
        <topology evidence="1">Single-pass type IV membrane protein</topology>
    </subcellularLocation>
</comment>
<dbReference type="InterPro" id="IPR010989">
    <property type="entry name" value="SNARE"/>
</dbReference>
<protein>
    <submittedName>
        <fullName evidence="13">Syntaxin 16</fullName>
    </submittedName>
</protein>
<dbReference type="InterPro" id="IPR000727">
    <property type="entry name" value="T_SNARE_dom"/>
</dbReference>
<feature type="coiled-coil region" evidence="10">
    <location>
        <begin position="251"/>
        <end position="278"/>
    </location>
</feature>
<dbReference type="Proteomes" id="UP001281761">
    <property type="component" value="Unassembled WGS sequence"/>
</dbReference>
<dbReference type="Gene3D" id="1.20.58.70">
    <property type="match status" value="1"/>
</dbReference>
<evidence type="ECO:0000256" key="7">
    <source>
        <dbReference type="ARBA" id="ARBA00023034"/>
    </source>
</evidence>
<feature type="transmembrane region" description="Helical" evidence="11">
    <location>
        <begin position="287"/>
        <end position="308"/>
    </location>
</feature>
<keyword evidence="4 11" id="KW-0812">Transmembrane</keyword>
<keyword evidence="3" id="KW-0813">Transport</keyword>
<evidence type="ECO:0000256" key="3">
    <source>
        <dbReference type="ARBA" id="ARBA00022448"/>
    </source>
</evidence>
<dbReference type="Pfam" id="PF05739">
    <property type="entry name" value="SNARE"/>
    <property type="match status" value="1"/>
</dbReference>
<evidence type="ECO:0000259" key="12">
    <source>
        <dbReference type="PROSITE" id="PS50192"/>
    </source>
</evidence>
<proteinExistence type="inferred from homology"/>
<comment type="caution">
    <text evidence="13">The sequence shown here is derived from an EMBL/GenBank/DDBJ whole genome shotgun (WGS) entry which is preliminary data.</text>
</comment>
<gene>
    <name evidence="13" type="ORF">BLNAU_11335</name>
</gene>
<evidence type="ECO:0000313" key="14">
    <source>
        <dbReference type="Proteomes" id="UP001281761"/>
    </source>
</evidence>
<dbReference type="PANTHER" id="PTHR19957:SF83">
    <property type="entry name" value="SYNTAXIN-16"/>
    <property type="match status" value="1"/>
</dbReference>